<dbReference type="PROSITE" id="PS51318">
    <property type="entry name" value="TAT"/>
    <property type="match status" value="1"/>
</dbReference>
<dbReference type="InterPro" id="IPR006311">
    <property type="entry name" value="TAT_signal"/>
</dbReference>
<keyword evidence="2" id="KW-0732">Signal</keyword>
<protein>
    <submittedName>
        <fullName evidence="3">Uncharacterized protein</fullName>
    </submittedName>
</protein>
<feature type="compositionally biased region" description="Basic and acidic residues" evidence="1">
    <location>
        <begin position="80"/>
        <end position="89"/>
    </location>
</feature>
<organism evidence="3 4">
    <name type="scientific">Actinokineospora globicatena</name>
    <dbReference type="NCBI Taxonomy" id="103729"/>
    <lineage>
        <taxon>Bacteria</taxon>
        <taxon>Bacillati</taxon>
        <taxon>Actinomycetota</taxon>
        <taxon>Actinomycetes</taxon>
        <taxon>Pseudonocardiales</taxon>
        <taxon>Pseudonocardiaceae</taxon>
        <taxon>Actinokineospora</taxon>
    </lineage>
</organism>
<feature type="compositionally biased region" description="Low complexity" evidence="1">
    <location>
        <begin position="92"/>
        <end position="111"/>
    </location>
</feature>
<keyword evidence="4" id="KW-1185">Reference proteome</keyword>
<feature type="region of interest" description="Disordered" evidence="1">
    <location>
        <begin position="80"/>
        <end position="111"/>
    </location>
</feature>
<proteinExistence type="predicted"/>
<dbReference type="RefSeq" id="WP_285609501.1">
    <property type="nucleotide sequence ID" value="NZ_BSSD01000002.1"/>
</dbReference>
<evidence type="ECO:0000256" key="2">
    <source>
        <dbReference type="SAM" id="SignalP"/>
    </source>
</evidence>
<feature type="chain" id="PRO_5040725955" evidence="2">
    <location>
        <begin position="30"/>
        <end position="160"/>
    </location>
</feature>
<accession>A0A9W6QLZ4</accession>
<evidence type="ECO:0000313" key="3">
    <source>
        <dbReference type="EMBL" id="GLW91012.1"/>
    </source>
</evidence>
<dbReference type="EMBL" id="BSSD01000002">
    <property type="protein sequence ID" value="GLW91012.1"/>
    <property type="molecule type" value="Genomic_DNA"/>
</dbReference>
<sequence>MSATPTLTRRALLLATAAAGLAACTPAPAAPPPPDPLAALAARARSDAALANAIATAVPALAAPAALVAKSRGEHAELLQREVDRERPPKPSSSGASAAPTTTQAPSAPTDQAAAVKALTDGLTSAQREAIDVVAGVPRYRAGMVGSVAAGCASLVEVLA</sequence>
<evidence type="ECO:0000256" key="1">
    <source>
        <dbReference type="SAM" id="MobiDB-lite"/>
    </source>
</evidence>
<name>A0A9W6QLZ4_9PSEU</name>
<evidence type="ECO:0000313" key="4">
    <source>
        <dbReference type="Proteomes" id="UP001165042"/>
    </source>
</evidence>
<reference evidence="3" key="1">
    <citation type="submission" date="2023-02" db="EMBL/GenBank/DDBJ databases">
        <title>Actinokineospora globicatena NBRC 15670.</title>
        <authorList>
            <person name="Ichikawa N."/>
            <person name="Sato H."/>
            <person name="Tonouchi N."/>
        </authorList>
    </citation>
    <scope>NUCLEOTIDE SEQUENCE</scope>
    <source>
        <strain evidence="3">NBRC 15670</strain>
    </source>
</reference>
<dbReference type="AlphaFoldDB" id="A0A9W6QLZ4"/>
<comment type="caution">
    <text evidence="3">The sequence shown here is derived from an EMBL/GenBank/DDBJ whole genome shotgun (WGS) entry which is preliminary data.</text>
</comment>
<feature type="signal peptide" evidence="2">
    <location>
        <begin position="1"/>
        <end position="29"/>
    </location>
</feature>
<dbReference type="Proteomes" id="UP001165042">
    <property type="component" value="Unassembled WGS sequence"/>
</dbReference>
<gene>
    <name evidence="3" type="ORF">Aglo03_18280</name>
</gene>